<evidence type="ECO:0000313" key="2">
    <source>
        <dbReference type="Proteomes" id="UP000198418"/>
    </source>
</evidence>
<evidence type="ECO:0008006" key="3">
    <source>
        <dbReference type="Google" id="ProtNLM"/>
    </source>
</evidence>
<sequence>MTRDLIQRAVEAASKPDALTVLVSVHEAGDQPVAIELTAFGFGPAAYVLFAAEALMFKAREGMSVEDRCRLDYLRHELLRFVEEHEEAEPAAVAPIVRPTALN</sequence>
<protein>
    <recommendedName>
        <fullName evidence="3">DUF5076 domain-containing protein</fullName>
    </recommendedName>
</protein>
<dbReference type="Proteomes" id="UP000198418">
    <property type="component" value="Unassembled WGS sequence"/>
</dbReference>
<dbReference type="RefSeq" id="WP_088520309.1">
    <property type="nucleotide sequence ID" value="NZ_FYDG01000003.1"/>
</dbReference>
<accession>A0A212RB33</accession>
<evidence type="ECO:0000313" key="1">
    <source>
        <dbReference type="EMBL" id="SNB69272.1"/>
    </source>
</evidence>
<dbReference type="AlphaFoldDB" id="A0A212RB33"/>
<reference evidence="2" key="1">
    <citation type="submission" date="2017-06" db="EMBL/GenBank/DDBJ databases">
        <authorList>
            <person name="Varghese N."/>
            <person name="Submissions S."/>
        </authorList>
    </citation>
    <scope>NUCLEOTIDE SEQUENCE [LARGE SCALE GENOMIC DNA]</scope>
    <source>
        <strain evidence="2">DSM 137</strain>
    </source>
</reference>
<name>A0A212RB33_RHOAC</name>
<proteinExistence type="predicted"/>
<gene>
    <name evidence="1" type="ORF">SAMN06265338_103191</name>
</gene>
<keyword evidence="2" id="KW-1185">Reference proteome</keyword>
<organism evidence="1 2">
    <name type="scientific">Rhodoblastus acidophilus</name>
    <name type="common">Rhodopseudomonas acidophila</name>
    <dbReference type="NCBI Taxonomy" id="1074"/>
    <lineage>
        <taxon>Bacteria</taxon>
        <taxon>Pseudomonadati</taxon>
        <taxon>Pseudomonadota</taxon>
        <taxon>Alphaproteobacteria</taxon>
        <taxon>Hyphomicrobiales</taxon>
        <taxon>Rhodoblastaceae</taxon>
        <taxon>Rhodoblastus</taxon>
    </lineage>
</organism>
<dbReference type="EMBL" id="FYDG01000003">
    <property type="protein sequence ID" value="SNB69272.1"/>
    <property type="molecule type" value="Genomic_DNA"/>
</dbReference>